<name>A0A248LGT4_9NEIS</name>
<gene>
    <name evidence="5 6" type="primary">hdeA</name>
    <name evidence="7" type="ORF">LH440_11170</name>
    <name evidence="6" type="ORF">LHGZ1_1159</name>
</gene>
<comment type="subcellular location">
    <subcellularLocation>
        <location evidence="5">Periplasm</location>
    </subcellularLocation>
</comment>
<evidence type="ECO:0000313" key="7">
    <source>
        <dbReference type="EMBL" id="MCG9026447.1"/>
    </source>
</evidence>
<accession>A0A248LGT4</accession>
<sequence length="105" mass="11818" precursor="true">MQRSLALSGLALALFATMSVAGTPPKKPVSQWTCEEFLTLDDQFKPNAVYFSEGLNKKHQPVDAVMDETGALKVTPMVVTECQKDRKASFWSKLKTTWQHIEQKM</sequence>
<dbReference type="GO" id="GO:1990451">
    <property type="term" value="P:cellular stress response to acidic pH"/>
    <property type="evidence" value="ECO:0007669"/>
    <property type="project" value="UniProtKB-UniRule"/>
</dbReference>
<proteinExistence type="inferred from homology"/>
<evidence type="ECO:0000313" key="8">
    <source>
        <dbReference type="Proteomes" id="UP000197424"/>
    </source>
</evidence>
<keyword evidence="4 5" id="KW-0143">Chaperone</keyword>
<reference evidence="6" key="3">
    <citation type="submission" date="2017-06" db="EMBL/GenBank/DDBJ databases">
        <authorList>
            <person name="Kim H.J."/>
            <person name="Triplett B.A."/>
        </authorList>
    </citation>
    <scope>NUCLEOTIDE SEQUENCE</scope>
    <source>
        <strain evidence="6">HLGZ1</strain>
    </source>
</reference>
<dbReference type="HAMAP" id="MF_00946">
    <property type="entry name" value="HdeA"/>
    <property type="match status" value="1"/>
</dbReference>
<dbReference type="SUPFAM" id="SSF47752">
    <property type="entry name" value="Protein HNS-dependent expression A, HdeA"/>
    <property type="match status" value="1"/>
</dbReference>
<evidence type="ECO:0000256" key="4">
    <source>
        <dbReference type="ARBA" id="ARBA00023186"/>
    </source>
</evidence>
<dbReference type="AlphaFoldDB" id="A0A248LGT4"/>
<dbReference type="EMBL" id="CP022115">
    <property type="protein sequence ID" value="ASJ23990.1"/>
    <property type="molecule type" value="Genomic_DNA"/>
</dbReference>
<reference evidence="7 9" key="4">
    <citation type="submission" date="2021-10" db="EMBL/GenBank/DDBJ databases">
        <title>Whole-genome sequencing analysis of Laribacter hongkongensis: virulence gene profiles, carbohydrate-active enzyme prediction, and antimicrobial resistance characterization.</title>
        <authorList>
            <person name="Yuan P."/>
            <person name="Zhan Y."/>
            <person name="Chen D."/>
        </authorList>
    </citation>
    <scope>NUCLEOTIDE SEQUENCE [LARGE SCALE GENOMIC DNA]</scope>
    <source>
        <strain evidence="7 9">W67</strain>
    </source>
</reference>
<keyword evidence="1 5" id="KW-0732">Signal</keyword>
<dbReference type="GO" id="GO:0030288">
    <property type="term" value="C:outer membrane-bounded periplasmic space"/>
    <property type="evidence" value="ECO:0007669"/>
    <property type="project" value="InterPro"/>
</dbReference>
<dbReference type="Proteomes" id="UP001200247">
    <property type="component" value="Unassembled WGS sequence"/>
</dbReference>
<reference evidence="8" key="2">
    <citation type="submission" date="2017-06" db="EMBL/GenBank/DDBJ databases">
        <title>Whole genome sequence of Laribacter hongkongensis LHGZ1.</title>
        <authorList>
            <person name="Chen D."/>
            <person name="Wu H."/>
            <person name="Chen J."/>
        </authorList>
    </citation>
    <scope>NUCLEOTIDE SEQUENCE [LARGE SCALE GENOMIC DNA]</scope>
    <source>
        <strain evidence="8">LHGZ1</strain>
    </source>
</reference>
<evidence type="ECO:0000313" key="9">
    <source>
        <dbReference type="Proteomes" id="UP001200247"/>
    </source>
</evidence>
<dbReference type="NCBIfam" id="NF007576">
    <property type="entry name" value="PRK10208.1"/>
    <property type="match status" value="1"/>
</dbReference>
<evidence type="ECO:0000256" key="1">
    <source>
        <dbReference type="ARBA" id="ARBA00022729"/>
    </source>
</evidence>
<dbReference type="Proteomes" id="UP000197424">
    <property type="component" value="Chromosome"/>
</dbReference>
<feature type="disulfide bond" evidence="5">
    <location>
        <begin position="34"/>
        <end position="82"/>
    </location>
</feature>
<reference evidence="6" key="1">
    <citation type="journal article" date="2017" name="J. Antimicrob. Chemother.">
        <title>Emergence and genomic analysis of MDR Laribacter hongkongensis strain HLGZ1 from Guangzhou, China.</title>
        <authorList>
            <person name="Wu H.K."/>
            <person name="Chen J.H."/>
            <person name="Yang L."/>
            <person name="Li A.R."/>
            <person name="Su D.H."/>
            <person name="Lin Y.P."/>
            <person name="Chen D.Q."/>
        </authorList>
    </citation>
    <scope>NUCLEOTIDE SEQUENCE</scope>
    <source>
        <strain evidence="6">HLGZ1</strain>
    </source>
</reference>
<dbReference type="EMBL" id="JAJAXM010000019">
    <property type="protein sequence ID" value="MCG9026447.1"/>
    <property type="molecule type" value="Genomic_DNA"/>
</dbReference>
<dbReference type="OMA" id="ACTENKK"/>
<organism evidence="6 8">
    <name type="scientific">Laribacter hongkongensis</name>
    <dbReference type="NCBI Taxonomy" id="168471"/>
    <lineage>
        <taxon>Bacteria</taxon>
        <taxon>Pseudomonadati</taxon>
        <taxon>Pseudomonadota</taxon>
        <taxon>Betaproteobacteria</taxon>
        <taxon>Neisseriales</taxon>
        <taxon>Aquaspirillaceae</taxon>
        <taxon>Laribacter</taxon>
    </lineage>
</organism>
<dbReference type="Pfam" id="PF06411">
    <property type="entry name" value="HdeA"/>
    <property type="match status" value="1"/>
</dbReference>
<protein>
    <recommendedName>
        <fullName evidence="5">Probable acid stress chaperone HdeA</fullName>
    </recommendedName>
</protein>
<feature type="chain" id="PRO_5044351078" description="Probable acid stress chaperone HdeA" evidence="5">
    <location>
        <begin position="22"/>
        <end position="105"/>
    </location>
</feature>
<dbReference type="Gene3D" id="1.10.890.10">
    <property type="entry name" value="HNS-dependent expression A"/>
    <property type="match status" value="1"/>
</dbReference>
<keyword evidence="2 5" id="KW-0574">Periplasm</keyword>
<keyword evidence="3 5" id="KW-1015">Disulfide bond</keyword>
<evidence type="ECO:0000256" key="3">
    <source>
        <dbReference type="ARBA" id="ARBA00023157"/>
    </source>
</evidence>
<dbReference type="InterPro" id="IPR036831">
    <property type="entry name" value="HdeA_sf"/>
</dbReference>
<comment type="similarity">
    <text evidence="5">Belongs to the HdeA family.</text>
</comment>
<feature type="signal peptide" evidence="5">
    <location>
        <begin position="1"/>
        <end position="21"/>
    </location>
</feature>
<evidence type="ECO:0000313" key="6">
    <source>
        <dbReference type="EMBL" id="ASJ23990.1"/>
    </source>
</evidence>
<dbReference type="InterPro" id="IPR010486">
    <property type="entry name" value="HNS-dep_expression_A/B"/>
</dbReference>
<dbReference type="InterPro" id="IPR024972">
    <property type="entry name" value="HdeA"/>
</dbReference>
<dbReference type="InterPro" id="IPR038303">
    <property type="entry name" value="HdeA/HdeB_sf"/>
</dbReference>
<evidence type="ECO:0000256" key="2">
    <source>
        <dbReference type="ARBA" id="ARBA00022764"/>
    </source>
</evidence>
<comment type="function">
    <text evidence="5">Required for optimal acid stress protection. Exhibits a chaperone-like activity only at low pH by suppressing non-specifically the aggregation of denaturated periplasmic proteins.</text>
</comment>
<evidence type="ECO:0000256" key="5">
    <source>
        <dbReference type="HAMAP-Rule" id="MF_00946"/>
    </source>
</evidence>
<dbReference type="OrthoDB" id="8967249at2"/>
<dbReference type="RefSeq" id="WP_012696528.1">
    <property type="nucleotide sequence ID" value="NZ_CP022115.1"/>
</dbReference>